<dbReference type="PANTHER" id="PTHR14209:SF19">
    <property type="entry name" value="ISOAMYL ACETATE-HYDROLYZING ESTERASE 1 HOMOLOG"/>
    <property type="match status" value="1"/>
</dbReference>
<gene>
    <name evidence="2" type="primary">IAH1_3</name>
    <name evidence="2" type="ORF">OS493_014436</name>
</gene>
<evidence type="ECO:0000313" key="3">
    <source>
        <dbReference type="Proteomes" id="UP001163046"/>
    </source>
</evidence>
<comment type="caution">
    <text evidence="2">The sequence shown here is derived from an EMBL/GenBank/DDBJ whole genome shotgun (WGS) entry which is preliminary data.</text>
</comment>
<sequence>MVAKLFPKVVLFGASIIQQSFSEGGWGAAIADHFQRKCDVLNRGFSGYTSAYGKLILPRILHCDNNPKGNIVAAVVLLGTNDSVIEDLDSRGTTVEQYATNMTDILTQFLNGGIPVSHIILLAPPAISEDMWGKCCKENDRVISLSDERVKCFAARCADLGKTLGVDVVDLYTLFHGQPNWESFLTDGIHLSKEGSHFVASQVIPLLETKLAHLPEIFPDWKDIDPKHPEKDLL</sequence>
<dbReference type="InterPro" id="IPR036514">
    <property type="entry name" value="SGNH_hydro_sf"/>
</dbReference>
<dbReference type="EMBL" id="MU827308">
    <property type="protein sequence ID" value="KAJ7361795.1"/>
    <property type="molecule type" value="Genomic_DNA"/>
</dbReference>
<dbReference type="Proteomes" id="UP001163046">
    <property type="component" value="Unassembled WGS sequence"/>
</dbReference>
<dbReference type="SUPFAM" id="SSF52266">
    <property type="entry name" value="SGNH hydrolase"/>
    <property type="match status" value="1"/>
</dbReference>
<keyword evidence="3" id="KW-1185">Reference proteome</keyword>
<evidence type="ECO:0000313" key="2">
    <source>
        <dbReference type="EMBL" id="KAJ7361795.1"/>
    </source>
</evidence>
<dbReference type="InterPro" id="IPR045136">
    <property type="entry name" value="Iah1-like"/>
</dbReference>
<feature type="domain" description="SGNH hydrolase-type esterase" evidence="1">
    <location>
        <begin position="11"/>
        <end position="196"/>
    </location>
</feature>
<reference evidence="2" key="1">
    <citation type="submission" date="2023-01" db="EMBL/GenBank/DDBJ databases">
        <title>Genome assembly of the deep-sea coral Lophelia pertusa.</title>
        <authorList>
            <person name="Herrera S."/>
            <person name="Cordes E."/>
        </authorList>
    </citation>
    <scope>NUCLEOTIDE SEQUENCE</scope>
    <source>
        <strain evidence="2">USNM1676648</strain>
        <tissue evidence="2">Polyp</tissue>
    </source>
</reference>
<dbReference type="CDD" id="cd01838">
    <property type="entry name" value="Isoamyl_acetate_hydrolase_like"/>
    <property type="match status" value="1"/>
</dbReference>
<dbReference type="Gene3D" id="3.40.50.1110">
    <property type="entry name" value="SGNH hydrolase"/>
    <property type="match status" value="1"/>
</dbReference>
<dbReference type="PANTHER" id="PTHR14209">
    <property type="entry name" value="ISOAMYL ACETATE-HYDROLYZING ESTERASE 1"/>
    <property type="match status" value="1"/>
</dbReference>
<dbReference type="Pfam" id="PF13472">
    <property type="entry name" value="Lipase_GDSL_2"/>
    <property type="match status" value="1"/>
</dbReference>
<proteinExistence type="predicted"/>
<dbReference type="AlphaFoldDB" id="A0A9X0CKY9"/>
<evidence type="ECO:0000259" key="1">
    <source>
        <dbReference type="Pfam" id="PF13472"/>
    </source>
</evidence>
<accession>A0A9X0CKY9</accession>
<dbReference type="InterPro" id="IPR013830">
    <property type="entry name" value="SGNH_hydro"/>
</dbReference>
<dbReference type="OrthoDB" id="671439at2759"/>
<name>A0A9X0CKY9_9CNID</name>
<organism evidence="2 3">
    <name type="scientific">Desmophyllum pertusum</name>
    <dbReference type="NCBI Taxonomy" id="174260"/>
    <lineage>
        <taxon>Eukaryota</taxon>
        <taxon>Metazoa</taxon>
        <taxon>Cnidaria</taxon>
        <taxon>Anthozoa</taxon>
        <taxon>Hexacorallia</taxon>
        <taxon>Scleractinia</taxon>
        <taxon>Caryophylliina</taxon>
        <taxon>Caryophylliidae</taxon>
        <taxon>Desmophyllum</taxon>
    </lineage>
</organism>
<protein>
    <submittedName>
        <fullName evidence="2">Isoamyl acetate-hydrolyzing esterase</fullName>
    </submittedName>
</protein>